<protein>
    <submittedName>
        <fullName evidence="13">TonB-dependent receptor</fullName>
    </submittedName>
</protein>
<keyword evidence="5 9" id="KW-0798">TonB box</keyword>
<evidence type="ECO:0000313" key="13">
    <source>
        <dbReference type="EMBL" id="RUO61829.1"/>
    </source>
</evidence>
<name>A0A432YLG6_9GAMM</name>
<keyword evidence="14" id="KW-1185">Reference proteome</keyword>
<dbReference type="InterPro" id="IPR012910">
    <property type="entry name" value="Plug_dom"/>
</dbReference>
<dbReference type="RefSeq" id="WP_126754289.1">
    <property type="nucleotide sequence ID" value="NZ_PIPY01000005.1"/>
</dbReference>
<comment type="similarity">
    <text evidence="8 9">Belongs to the TonB-dependent receptor family.</text>
</comment>
<dbReference type="InterPro" id="IPR039426">
    <property type="entry name" value="TonB-dep_rcpt-like"/>
</dbReference>
<dbReference type="Pfam" id="PF00593">
    <property type="entry name" value="TonB_dep_Rec_b-barrel"/>
    <property type="match status" value="1"/>
</dbReference>
<evidence type="ECO:0000313" key="14">
    <source>
        <dbReference type="Proteomes" id="UP000288259"/>
    </source>
</evidence>
<keyword evidence="4 8" id="KW-0812">Transmembrane</keyword>
<evidence type="ECO:0000256" key="2">
    <source>
        <dbReference type="ARBA" id="ARBA00022448"/>
    </source>
</evidence>
<evidence type="ECO:0000256" key="7">
    <source>
        <dbReference type="ARBA" id="ARBA00023237"/>
    </source>
</evidence>
<dbReference type="Gene3D" id="2.40.170.20">
    <property type="entry name" value="TonB-dependent receptor, beta-barrel domain"/>
    <property type="match status" value="1"/>
</dbReference>
<evidence type="ECO:0000256" key="9">
    <source>
        <dbReference type="RuleBase" id="RU003357"/>
    </source>
</evidence>
<dbReference type="PANTHER" id="PTHR47234">
    <property type="match status" value="1"/>
</dbReference>
<proteinExistence type="inferred from homology"/>
<dbReference type="OrthoDB" id="176248at2"/>
<accession>A0A432YLG6</accession>
<evidence type="ECO:0000256" key="5">
    <source>
        <dbReference type="ARBA" id="ARBA00023077"/>
    </source>
</evidence>
<comment type="caution">
    <text evidence="13">The sequence shown here is derived from an EMBL/GenBank/DDBJ whole genome shotgun (WGS) entry which is preliminary data.</text>
</comment>
<feature type="signal peptide" evidence="10">
    <location>
        <begin position="1"/>
        <end position="30"/>
    </location>
</feature>
<gene>
    <name evidence="13" type="ORF">CWI71_05570</name>
</gene>
<feature type="chain" id="PRO_5019008440" evidence="10">
    <location>
        <begin position="31"/>
        <end position="888"/>
    </location>
</feature>
<evidence type="ECO:0000259" key="12">
    <source>
        <dbReference type="Pfam" id="PF07715"/>
    </source>
</evidence>
<dbReference type="Pfam" id="PF07715">
    <property type="entry name" value="Plug"/>
    <property type="match status" value="1"/>
</dbReference>
<comment type="subcellular location">
    <subcellularLocation>
        <location evidence="1 8">Cell outer membrane</location>
        <topology evidence="1 8">Multi-pass membrane protein</topology>
    </subcellularLocation>
</comment>
<organism evidence="13 14">
    <name type="scientific">Pseudidiomarina insulisalsae</name>
    <dbReference type="NCBI Taxonomy" id="575789"/>
    <lineage>
        <taxon>Bacteria</taxon>
        <taxon>Pseudomonadati</taxon>
        <taxon>Pseudomonadota</taxon>
        <taxon>Gammaproteobacteria</taxon>
        <taxon>Alteromonadales</taxon>
        <taxon>Idiomarinaceae</taxon>
        <taxon>Pseudidiomarina</taxon>
    </lineage>
</organism>
<dbReference type="AlphaFoldDB" id="A0A432YLG6"/>
<feature type="domain" description="TonB-dependent receptor plug" evidence="12">
    <location>
        <begin position="59"/>
        <end position="172"/>
    </location>
</feature>
<feature type="domain" description="TonB-dependent receptor-like beta-barrel" evidence="11">
    <location>
        <begin position="350"/>
        <end position="852"/>
    </location>
</feature>
<evidence type="ECO:0000256" key="1">
    <source>
        <dbReference type="ARBA" id="ARBA00004571"/>
    </source>
</evidence>
<dbReference type="InterPro" id="IPR036942">
    <property type="entry name" value="Beta-barrel_TonB_sf"/>
</dbReference>
<dbReference type="Gene3D" id="2.170.130.10">
    <property type="entry name" value="TonB-dependent receptor, plug domain"/>
    <property type="match status" value="1"/>
</dbReference>
<keyword evidence="2 8" id="KW-0813">Transport</keyword>
<keyword evidence="10" id="KW-0732">Signal</keyword>
<dbReference type="GO" id="GO:0009279">
    <property type="term" value="C:cell outer membrane"/>
    <property type="evidence" value="ECO:0007669"/>
    <property type="project" value="UniProtKB-SubCell"/>
</dbReference>
<evidence type="ECO:0000256" key="3">
    <source>
        <dbReference type="ARBA" id="ARBA00022452"/>
    </source>
</evidence>
<keyword evidence="6 8" id="KW-0472">Membrane</keyword>
<evidence type="ECO:0000259" key="11">
    <source>
        <dbReference type="Pfam" id="PF00593"/>
    </source>
</evidence>
<dbReference type="PROSITE" id="PS52016">
    <property type="entry name" value="TONB_DEPENDENT_REC_3"/>
    <property type="match status" value="1"/>
</dbReference>
<keyword evidence="7 8" id="KW-0998">Cell outer membrane</keyword>
<reference evidence="14" key="1">
    <citation type="journal article" date="2018" name="Front. Microbiol.">
        <title>Genome-Based Analysis Reveals the Taxonomy and Diversity of the Family Idiomarinaceae.</title>
        <authorList>
            <person name="Liu Y."/>
            <person name="Lai Q."/>
            <person name="Shao Z."/>
        </authorList>
    </citation>
    <scope>NUCLEOTIDE SEQUENCE [LARGE SCALE GENOMIC DNA]</scope>
    <source>
        <strain evidence="14">CVS-6</strain>
    </source>
</reference>
<keyword evidence="3 8" id="KW-1134">Transmembrane beta strand</keyword>
<dbReference type="EMBL" id="PIPY01000005">
    <property type="protein sequence ID" value="RUO61829.1"/>
    <property type="molecule type" value="Genomic_DNA"/>
</dbReference>
<dbReference type="SUPFAM" id="SSF56935">
    <property type="entry name" value="Porins"/>
    <property type="match status" value="1"/>
</dbReference>
<dbReference type="PANTHER" id="PTHR47234:SF2">
    <property type="entry name" value="TONB-DEPENDENT RECEPTOR"/>
    <property type="match status" value="1"/>
</dbReference>
<sequence>MYTNNKLAKSIRLALMFGGASLAMSGVAAAQDQQANEDQAEQAQERIQVTGSRIKRTDMEGASPVEVISAEDFEEQGRVSVAEALQTITSNSFGSFIPSSGSSAQSQATVSLLGAGADRTLILIDGKRMAGSPSLGGSAVNLNSIPMAAIERIEVLKDGASAIYGSDAIAGVINIILKDDYEGASVSLSIGRPEADGADTKQLSFTTGVSNSQGSITFVYDHQERGAIFDSQRSYTAASMEDLNGDGVISIYDETVGISFYGATLENPNTGGLAASAICDDLTANVDGFVGVLDQGSALGGIGGGTVCGFAYANVSANNASTNRDAIMTSANYYINNDVELYARGMFSRNDSFGRYAPPAAPYPDIPADSPHNPFGEPVDGYWRWTGIGARDGEVSDYQQDYLIGLRGTLDNGAEWDVSYHKAILDYRQVGRYYLSYAGLAYNNLYGIDLGSEQGINNMRATTYTEDQNEFDHVSGGIAFDAGELPGGLIQHYVGAEYFQQDYDSKYDAQSEAGLIGGSAGNSAAGTRDTRAYFYEVALPFTAELTVSGAYRYDNYSDFGGKGTPSIKAEYRPHQDWLFRASYSEGFRAPSLSELLSETSFSATFATDYVACRDQGIAASECPSRQFDNLIESNPNLGPEESTYMNVGFVYSGIENFTARIDYFDLEVENVISSITVQSLINAEFGGLLDELEAQYPGVNLDRGPSGKVVGDVITRSANGGILTRQGLDVDFTYNFETDFGRFNLKSITTYLLEAGGDVYFGGPMQDFTGAPGTPDWRSQFVINYNWGDFSANWTTDAIASTAEDSYLDTSSGDPDQFRYIFENHNGTYVTHNLNLNLSTGYGRFTLGARNLFDKGVIYDDEGFWVDDTLYNSGHIGREFYFSYTLNF</sequence>
<keyword evidence="13" id="KW-0675">Receptor</keyword>
<dbReference type="InterPro" id="IPR000531">
    <property type="entry name" value="Beta-barrel_TonB"/>
</dbReference>
<evidence type="ECO:0000256" key="6">
    <source>
        <dbReference type="ARBA" id="ARBA00023136"/>
    </source>
</evidence>
<evidence type="ECO:0000256" key="4">
    <source>
        <dbReference type="ARBA" id="ARBA00022692"/>
    </source>
</evidence>
<dbReference type="Proteomes" id="UP000288259">
    <property type="component" value="Unassembled WGS sequence"/>
</dbReference>
<evidence type="ECO:0000256" key="8">
    <source>
        <dbReference type="PROSITE-ProRule" id="PRU01360"/>
    </source>
</evidence>
<dbReference type="InterPro" id="IPR037066">
    <property type="entry name" value="Plug_dom_sf"/>
</dbReference>
<evidence type="ECO:0000256" key="10">
    <source>
        <dbReference type="SAM" id="SignalP"/>
    </source>
</evidence>